<evidence type="ECO:0000313" key="4">
    <source>
        <dbReference type="Proteomes" id="UP000230069"/>
    </source>
</evidence>
<feature type="repeat" description="ANK" evidence="1">
    <location>
        <begin position="154"/>
        <end position="186"/>
    </location>
</feature>
<dbReference type="SMART" id="SM00248">
    <property type="entry name" value="ANK"/>
    <property type="match status" value="7"/>
</dbReference>
<organism evidence="3 4">
    <name type="scientific">Aquilegia coerulea</name>
    <name type="common">Rocky mountain columbine</name>
    <dbReference type="NCBI Taxonomy" id="218851"/>
    <lineage>
        <taxon>Eukaryota</taxon>
        <taxon>Viridiplantae</taxon>
        <taxon>Streptophyta</taxon>
        <taxon>Embryophyta</taxon>
        <taxon>Tracheophyta</taxon>
        <taxon>Spermatophyta</taxon>
        <taxon>Magnoliopsida</taxon>
        <taxon>Ranunculales</taxon>
        <taxon>Ranunculaceae</taxon>
        <taxon>Thalictroideae</taxon>
        <taxon>Aquilegia</taxon>
    </lineage>
</organism>
<evidence type="ECO:0000313" key="3">
    <source>
        <dbReference type="EMBL" id="PIA31497.1"/>
    </source>
</evidence>
<feature type="repeat" description="ANK" evidence="1">
    <location>
        <begin position="89"/>
        <end position="121"/>
    </location>
</feature>
<feature type="region of interest" description="Disordered" evidence="2">
    <location>
        <begin position="297"/>
        <end position="317"/>
    </location>
</feature>
<dbReference type="SUPFAM" id="SSF48403">
    <property type="entry name" value="Ankyrin repeat"/>
    <property type="match status" value="1"/>
</dbReference>
<proteinExistence type="predicted"/>
<keyword evidence="1" id="KW-0040">ANK repeat</keyword>
<feature type="repeat" description="ANK" evidence="1">
    <location>
        <begin position="122"/>
        <end position="154"/>
    </location>
</feature>
<name>A0A2G5CKY7_AQUCA</name>
<dbReference type="InterPro" id="IPR051616">
    <property type="entry name" value="Cul2-RING_E3_ligase_SR"/>
</dbReference>
<feature type="repeat" description="ANK" evidence="1">
    <location>
        <begin position="219"/>
        <end position="251"/>
    </location>
</feature>
<dbReference type="Proteomes" id="UP000230069">
    <property type="component" value="Unassembled WGS sequence"/>
</dbReference>
<keyword evidence="4" id="KW-1185">Reference proteome</keyword>
<protein>
    <submittedName>
        <fullName evidence="3">Uncharacterized protein</fullName>
    </submittedName>
</protein>
<reference evidence="3 4" key="1">
    <citation type="submission" date="2017-09" db="EMBL/GenBank/DDBJ databases">
        <title>WGS assembly of Aquilegia coerulea Goldsmith.</title>
        <authorList>
            <person name="Hodges S."/>
            <person name="Kramer E."/>
            <person name="Nordborg M."/>
            <person name="Tomkins J."/>
            <person name="Borevitz J."/>
            <person name="Derieg N."/>
            <person name="Yan J."/>
            <person name="Mihaltcheva S."/>
            <person name="Hayes R.D."/>
            <person name="Rokhsar D."/>
        </authorList>
    </citation>
    <scope>NUCLEOTIDE SEQUENCE [LARGE SCALE GENOMIC DNA]</scope>
    <source>
        <strain evidence="4">cv. Goldsmith</strain>
    </source>
</reference>
<dbReference type="PANTHER" id="PTHR46224:SF6">
    <property type="entry name" value="ANKYRIN REPEAT FAMILY PROTEIN"/>
    <property type="match status" value="1"/>
</dbReference>
<dbReference type="AlphaFoldDB" id="A0A2G5CKY7"/>
<dbReference type="Pfam" id="PF12796">
    <property type="entry name" value="Ank_2"/>
    <property type="match status" value="3"/>
</dbReference>
<accession>A0A2G5CKY7</accession>
<sequence>MAPDASDALAVRQKVQNFLNAALTGNLDLFKKLAVQLDEEGKGLKKTIEDVKDANKRGALHFAAREGKTEICKYLLEDLKLDVDTKDENGETPLLHAARQGHVDTAKYLVDCGADSAASSDLGATALHHAAGTGNIELLQYLLSKGVDVESQSDAGTPLIWAAGHDQQEAVKILLDHHANPNAETDDNITPLLSTVAAGSLPCLEQLVQAGANPNVIAGGATPLHIASDYGSVDIISCLLKAGADPNITDEDGMKPVQVAAARGDRAAVEILLPLTSPIKTVSDWSVDGIIEHMQKANKEEEEGSNLKEARMPDDTQLKKQDIPEVTPEAKKKSLEAKARGEEAFKRRDYLMAIDAYTQVTLSLISILCELALRICNDAVCLLPS</sequence>
<dbReference type="PANTHER" id="PTHR46224">
    <property type="entry name" value="ANKYRIN REPEAT FAMILY PROTEIN"/>
    <property type="match status" value="1"/>
</dbReference>
<dbReference type="EMBL" id="KZ305066">
    <property type="protein sequence ID" value="PIA31497.1"/>
    <property type="molecule type" value="Genomic_DNA"/>
</dbReference>
<evidence type="ECO:0000256" key="1">
    <source>
        <dbReference type="PROSITE-ProRule" id="PRU00023"/>
    </source>
</evidence>
<dbReference type="InterPro" id="IPR036770">
    <property type="entry name" value="Ankyrin_rpt-contain_sf"/>
</dbReference>
<evidence type="ECO:0000256" key="2">
    <source>
        <dbReference type="SAM" id="MobiDB-lite"/>
    </source>
</evidence>
<dbReference type="OrthoDB" id="20872at2759"/>
<dbReference type="PROSITE" id="PS50297">
    <property type="entry name" value="ANK_REP_REGION"/>
    <property type="match status" value="3"/>
</dbReference>
<dbReference type="Gene3D" id="1.25.40.20">
    <property type="entry name" value="Ankyrin repeat-containing domain"/>
    <property type="match status" value="3"/>
</dbReference>
<gene>
    <name evidence="3" type="ORF">AQUCO_04900060v1</name>
</gene>
<dbReference type="InterPro" id="IPR002110">
    <property type="entry name" value="Ankyrin_rpt"/>
</dbReference>
<dbReference type="PRINTS" id="PR01415">
    <property type="entry name" value="ANKYRIN"/>
</dbReference>
<dbReference type="PROSITE" id="PS50088">
    <property type="entry name" value="ANK_REPEAT"/>
    <property type="match status" value="4"/>
</dbReference>